<dbReference type="InterPro" id="IPR017850">
    <property type="entry name" value="Alkaline_phosphatase_core_sf"/>
</dbReference>
<keyword evidence="1" id="KW-1133">Transmembrane helix</keyword>
<evidence type="ECO:0000313" key="3">
    <source>
        <dbReference type="EMBL" id="QCI29095.1"/>
    </source>
</evidence>
<dbReference type="Proteomes" id="UP000272781">
    <property type="component" value="Unassembled WGS sequence"/>
</dbReference>
<feature type="transmembrane region" description="Helical" evidence="1">
    <location>
        <begin position="104"/>
        <end position="132"/>
    </location>
</feature>
<dbReference type="Gene3D" id="3.40.720.10">
    <property type="entry name" value="Alkaline Phosphatase, subunit A"/>
    <property type="match status" value="1"/>
</dbReference>
<feature type="transmembrane region" description="Helical" evidence="1">
    <location>
        <begin position="144"/>
        <end position="160"/>
    </location>
</feature>
<feature type="transmembrane region" description="Helical" evidence="1">
    <location>
        <begin position="7"/>
        <end position="29"/>
    </location>
</feature>
<protein>
    <submittedName>
        <fullName evidence="4">Glucan phosphoethanolaminetransferase (Alkaline phosphatase superfamily)</fullName>
    </submittedName>
</protein>
<dbReference type="EMBL" id="RJVK01000004">
    <property type="protein sequence ID" value="ROR39084.1"/>
    <property type="molecule type" value="Genomic_DNA"/>
</dbReference>
<dbReference type="Proteomes" id="UP000298805">
    <property type="component" value="Chromosome"/>
</dbReference>
<dbReference type="GO" id="GO:0016776">
    <property type="term" value="F:phosphotransferase activity, phosphate group as acceptor"/>
    <property type="evidence" value="ECO:0007669"/>
    <property type="project" value="TreeGrafter"/>
</dbReference>
<dbReference type="InterPro" id="IPR000917">
    <property type="entry name" value="Sulfatase_N"/>
</dbReference>
<gene>
    <name evidence="3" type="ORF">C6V80_09020</name>
    <name evidence="4" type="ORF">EDC58_1582</name>
</gene>
<dbReference type="Pfam" id="PF00884">
    <property type="entry name" value="Sulfatase"/>
    <property type="match status" value="1"/>
</dbReference>
<keyword evidence="1" id="KW-0812">Transmembrane</keyword>
<sequence>MKKLLPNIIFMLITTAILIAPDFITNLFFHGYYDFTWYRFSREFFATLGITFILSFTPRWFLTSVLSLFVLFAFISIAHFAYFHTYLMPYEIGILGNSDDLKDVIYSISDILPLTIFLLILWGGLSFFIYYLDKKLKPLKFPKPSTAFFILLLIVYPYFIHKKPNIYLANFTHFSYFNTLNTLYLAFLDTFRKKPHHNYKPYVVKKVDGGKPIVIMIMGESLNFRRMHLYGWDVNDTPNLDKLAKTDKNFEFKPAISCSVRTICSVTTFFYNKREPDNMKLLLNNKTNIMKLADENGYDTYWLSMQSDVSLMSKVMNFAKHKKFEWQFKRKYDDSLVKALEKIPFDKKTFVVLHLKAVHSPYNKYVPSKFYKFSGRRGDYYNGVLYNDYVISSVINYMKTHHKNFVIYFTSDHGEMLGFPDEHGKYGHSQLVWGDTFVPFLYYSDKYHKNLNKKFYNHYEISKMLTKDLGYEIINPNEDGTYYVNGVQIDGSAGWMHYKFKNCQNPLKNPENCVKLIKKVRY</sequence>
<proteinExistence type="predicted"/>
<feature type="transmembrane region" description="Helical" evidence="1">
    <location>
        <begin position="166"/>
        <end position="187"/>
    </location>
</feature>
<dbReference type="EMBL" id="CP027432">
    <property type="protein sequence ID" value="QCI29095.1"/>
    <property type="molecule type" value="Genomic_DNA"/>
</dbReference>
<evidence type="ECO:0000256" key="1">
    <source>
        <dbReference type="SAM" id="Phobius"/>
    </source>
</evidence>
<dbReference type="InterPro" id="IPR040423">
    <property type="entry name" value="PEA_transferase"/>
</dbReference>
<evidence type="ECO:0000313" key="4">
    <source>
        <dbReference type="EMBL" id="ROR39084.1"/>
    </source>
</evidence>
<dbReference type="AlphaFoldDB" id="A0AAJ4RBP2"/>
<feature type="transmembrane region" description="Helical" evidence="1">
    <location>
        <begin position="61"/>
        <end position="84"/>
    </location>
</feature>
<dbReference type="GO" id="GO:0009244">
    <property type="term" value="P:lipopolysaccharide core region biosynthetic process"/>
    <property type="evidence" value="ECO:0007669"/>
    <property type="project" value="TreeGrafter"/>
</dbReference>
<organism evidence="4 5">
    <name type="scientific">Caminibacter pacificus</name>
    <dbReference type="NCBI Taxonomy" id="1424653"/>
    <lineage>
        <taxon>Bacteria</taxon>
        <taxon>Pseudomonadati</taxon>
        <taxon>Campylobacterota</taxon>
        <taxon>Epsilonproteobacteria</taxon>
        <taxon>Nautiliales</taxon>
        <taxon>Nautiliaceae</taxon>
        <taxon>Caminibacter</taxon>
    </lineage>
</organism>
<evidence type="ECO:0000313" key="5">
    <source>
        <dbReference type="Proteomes" id="UP000272781"/>
    </source>
</evidence>
<name>A0AAJ4RBP2_9BACT</name>
<evidence type="ECO:0000313" key="6">
    <source>
        <dbReference type="Proteomes" id="UP000298805"/>
    </source>
</evidence>
<keyword evidence="6" id="KW-1185">Reference proteome</keyword>
<dbReference type="GO" id="GO:0005886">
    <property type="term" value="C:plasma membrane"/>
    <property type="evidence" value="ECO:0007669"/>
    <property type="project" value="UniProtKB-SubCell"/>
</dbReference>
<evidence type="ECO:0000259" key="2">
    <source>
        <dbReference type="Pfam" id="PF00884"/>
    </source>
</evidence>
<dbReference type="PANTHER" id="PTHR30443:SF2">
    <property type="entry name" value="PHOSPHOETHANOLAMINE TRANSFERASE EPTC"/>
    <property type="match status" value="1"/>
</dbReference>
<reference evidence="6" key="1">
    <citation type="submission" date="2018-03" db="EMBL/GenBank/DDBJ databases">
        <title>A comparative analysis of the Nautiliaceae.</title>
        <authorList>
            <person name="Grosche A."/>
            <person name="Smedile F."/>
            <person name="Vetriani C."/>
        </authorList>
    </citation>
    <scope>NUCLEOTIDE SEQUENCE [LARGE SCALE GENOMIC DNA]</scope>
    <source>
        <strain evidence="6">TB6</strain>
    </source>
</reference>
<reference evidence="4 5" key="2">
    <citation type="submission" date="2018-11" db="EMBL/GenBank/DDBJ databases">
        <title>Genomic Encyclopedia of Type Strains, Phase IV (KMG-IV): sequencing the most valuable type-strain genomes for metagenomic binning, comparative biology and taxonomic classification.</title>
        <authorList>
            <person name="Goeker M."/>
        </authorList>
    </citation>
    <scope>NUCLEOTIDE SEQUENCE [LARGE SCALE GENOMIC DNA]</scope>
    <source>
        <strain evidence="4 5">DSM 27783</strain>
    </source>
</reference>
<keyword evidence="1" id="KW-0472">Membrane</keyword>
<accession>A0AAJ4RBP2</accession>
<dbReference type="PANTHER" id="PTHR30443">
    <property type="entry name" value="INNER MEMBRANE PROTEIN"/>
    <property type="match status" value="1"/>
</dbReference>
<feature type="domain" description="Sulfatase N-terminal" evidence="2">
    <location>
        <begin position="212"/>
        <end position="461"/>
    </location>
</feature>
<dbReference type="SUPFAM" id="SSF53649">
    <property type="entry name" value="Alkaline phosphatase-like"/>
    <property type="match status" value="1"/>
</dbReference>
<reference evidence="3" key="3">
    <citation type="submission" date="2019-06" db="EMBL/GenBank/DDBJ databases">
        <title>A comparative analysis of the Nautiliaceae.</title>
        <authorList>
            <person name="Grosche A."/>
            <person name="Smedile F."/>
            <person name="Vetriani C."/>
        </authorList>
    </citation>
    <scope>NUCLEOTIDE SEQUENCE</scope>
    <source>
        <strain evidence="3">TB6</strain>
    </source>
</reference>
<dbReference type="RefSeq" id="WP_123352963.1">
    <property type="nucleotide sequence ID" value="NZ_CP027432.2"/>
</dbReference>